<proteinExistence type="predicted"/>
<dbReference type="InParanoid" id="D3BGR6"/>
<feature type="region of interest" description="Disordered" evidence="1">
    <location>
        <begin position="1"/>
        <end position="33"/>
    </location>
</feature>
<evidence type="ECO:0000313" key="2">
    <source>
        <dbReference type="EMBL" id="EFA79300.1"/>
    </source>
</evidence>
<dbReference type="Proteomes" id="UP000001396">
    <property type="component" value="Unassembled WGS sequence"/>
</dbReference>
<evidence type="ECO:0000256" key="1">
    <source>
        <dbReference type="SAM" id="MobiDB-lite"/>
    </source>
</evidence>
<organism evidence="2 3">
    <name type="scientific">Heterostelium pallidum (strain ATCC 26659 / Pp 5 / PN500)</name>
    <name type="common">Cellular slime mold</name>
    <name type="synonym">Polysphondylium pallidum</name>
    <dbReference type="NCBI Taxonomy" id="670386"/>
    <lineage>
        <taxon>Eukaryota</taxon>
        <taxon>Amoebozoa</taxon>
        <taxon>Evosea</taxon>
        <taxon>Eumycetozoa</taxon>
        <taxon>Dictyostelia</taxon>
        <taxon>Acytosteliales</taxon>
        <taxon>Acytosteliaceae</taxon>
        <taxon>Heterostelium</taxon>
    </lineage>
</organism>
<name>D3BGR6_HETP5</name>
<dbReference type="GeneID" id="31363199"/>
<reference evidence="2 3" key="1">
    <citation type="journal article" date="2011" name="Genome Res.">
        <title>Phylogeny-wide analysis of social amoeba genomes highlights ancient origins for complex intercellular communication.</title>
        <authorList>
            <person name="Heidel A.J."/>
            <person name="Lawal H.M."/>
            <person name="Felder M."/>
            <person name="Schilde C."/>
            <person name="Helps N.R."/>
            <person name="Tunggal B."/>
            <person name="Rivero F."/>
            <person name="John U."/>
            <person name="Schleicher M."/>
            <person name="Eichinger L."/>
            <person name="Platzer M."/>
            <person name="Noegel A.A."/>
            <person name="Schaap P."/>
            <person name="Gloeckner G."/>
        </authorList>
    </citation>
    <scope>NUCLEOTIDE SEQUENCE [LARGE SCALE GENOMIC DNA]</scope>
    <source>
        <strain evidence="3">ATCC 26659 / Pp 5 / PN500</strain>
    </source>
</reference>
<gene>
    <name evidence="2" type="ORF">PPL_07718</name>
</gene>
<accession>D3BGR6</accession>
<evidence type="ECO:0000313" key="3">
    <source>
        <dbReference type="Proteomes" id="UP000001396"/>
    </source>
</evidence>
<dbReference type="RefSeq" id="XP_020431421.1">
    <property type="nucleotide sequence ID" value="XM_020578552.1"/>
</dbReference>
<protein>
    <submittedName>
        <fullName evidence="2">Uncharacterized protein</fullName>
    </submittedName>
</protein>
<comment type="caution">
    <text evidence="2">The sequence shown here is derived from an EMBL/GenBank/DDBJ whole genome shotgun (WGS) entry which is preliminary data.</text>
</comment>
<sequence>MDSQKRKSTFPERLNCDETDGTTVTKRRSMSSVAPTPVIAPTQDVQPPIAPVAQSPIITAPQPTTGIVIPSPIPVIDQSPVDTSNIAPTTPSPIIAPAAPVAPCPSREIVWVDADDKRVIPDQSLEVVVFGLPVSQTPMVHHLKKVDLSYYSCPSIYSPQYPVQLRPARALAESSISTNHIHNVDESDMDDRQFTSVTVQSIKCNQSKDPHRLMSTSMNIVKNTNIGNEVRITTEDLVLLHKRLILDQFLFLAENRINDRLGVRGGKCVTNLDIGTVEFGVLVAHFNKHQTDTNMKMTNNKVKYCIGHQDVQTPTTTFEFSRYKSNSNMNEELFKLPPLYTDGWHQSVFARTSVGTKKDIINSKIDCVSFVYNHYTWMVTCNFKYRNWKCDAACVRGAEPPKKTLIVDHLTG</sequence>
<dbReference type="AlphaFoldDB" id="D3BGR6"/>
<dbReference type="EMBL" id="ADBJ01000035">
    <property type="protein sequence ID" value="EFA79300.1"/>
    <property type="molecule type" value="Genomic_DNA"/>
</dbReference>
<keyword evidence="3" id="KW-1185">Reference proteome</keyword>